<dbReference type="AlphaFoldDB" id="X0VJJ3"/>
<organism evidence="1">
    <name type="scientific">marine sediment metagenome</name>
    <dbReference type="NCBI Taxonomy" id="412755"/>
    <lineage>
        <taxon>unclassified sequences</taxon>
        <taxon>metagenomes</taxon>
        <taxon>ecological metagenomes</taxon>
    </lineage>
</organism>
<dbReference type="Pfam" id="PF13557">
    <property type="entry name" value="Phenol_MetA_deg"/>
    <property type="match status" value="1"/>
</dbReference>
<protein>
    <recommendedName>
        <fullName evidence="2">Porin domain-containing protein</fullName>
    </recommendedName>
</protein>
<accession>X0VJJ3</accession>
<sequence length="215" mass="23600">TVEKQHLETECGFEYVNTADNECNWSTVLKCGLLENWDIGIEFPYQFIDVTEGSDVDGIGDMVVSSKYRFLDETQGFPALSLSFAIKTDTGNEDKGLGSGDLDYTITAILTKELNKIVGHLNLGYIYVGAPEGQDDDVFSYALALEYPVDDRLNFVGELSGETNFEGDFDDNPFAALVGFNYAFSDAATFDFGAAWQISEASPDYKLVTGLTLGF</sequence>
<evidence type="ECO:0008006" key="2">
    <source>
        <dbReference type="Google" id="ProtNLM"/>
    </source>
</evidence>
<comment type="caution">
    <text evidence="1">The sequence shown here is derived from an EMBL/GenBank/DDBJ whole genome shotgun (WGS) entry which is preliminary data.</text>
</comment>
<evidence type="ECO:0000313" key="1">
    <source>
        <dbReference type="EMBL" id="GAG00741.1"/>
    </source>
</evidence>
<gene>
    <name evidence="1" type="ORF">S01H1_37845</name>
</gene>
<feature type="non-terminal residue" evidence="1">
    <location>
        <position position="1"/>
    </location>
</feature>
<name>X0VJJ3_9ZZZZ</name>
<reference evidence="1" key="1">
    <citation type="journal article" date="2014" name="Front. Microbiol.">
        <title>High frequency of phylogenetically diverse reductive dehalogenase-homologous genes in deep subseafloor sedimentary metagenomes.</title>
        <authorList>
            <person name="Kawai M."/>
            <person name="Futagami T."/>
            <person name="Toyoda A."/>
            <person name="Takaki Y."/>
            <person name="Nishi S."/>
            <person name="Hori S."/>
            <person name="Arai W."/>
            <person name="Tsubouchi T."/>
            <person name="Morono Y."/>
            <person name="Uchiyama I."/>
            <person name="Ito T."/>
            <person name="Fujiyama A."/>
            <person name="Inagaki F."/>
            <person name="Takami H."/>
        </authorList>
    </citation>
    <scope>NUCLEOTIDE SEQUENCE</scope>
    <source>
        <strain evidence="1">Expedition CK06-06</strain>
    </source>
</reference>
<dbReference type="EMBL" id="BARS01023783">
    <property type="protein sequence ID" value="GAG00741.1"/>
    <property type="molecule type" value="Genomic_DNA"/>
</dbReference>
<dbReference type="InterPro" id="IPR025737">
    <property type="entry name" value="FApF"/>
</dbReference>
<proteinExistence type="predicted"/>